<name>A0A6C0C6P8_9ZZZZ</name>
<dbReference type="Gene3D" id="3.40.50.150">
    <property type="entry name" value="Vaccinia Virus protein VP39"/>
    <property type="match status" value="1"/>
</dbReference>
<reference evidence="3" key="1">
    <citation type="journal article" date="2020" name="Nature">
        <title>Giant virus diversity and host interactions through global metagenomics.</title>
        <authorList>
            <person name="Schulz F."/>
            <person name="Roux S."/>
            <person name="Paez-Espino D."/>
            <person name="Jungbluth S."/>
            <person name="Walsh D.A."/>
            <person name="Denef V.J."/>
            <person name="McMahon K.D."/>
            <person name="Konstantinidis K.T."/>
            <person name="Eloe-Fadrosh E.A."/>
            <person name="Kyrpides N.C."/>
            <person name="Woyke T."/>
        </authorList>
    </citation>
    <scope>NUCLEOTIDE SEQUENCE</scope>
    <source>
        <strain evidence="3">GVMAG-M-3300020187-37</strain>
    </source>
</reference>
<proteinExistence type="predicted"/>
<dbReference type="InterPro" id="IPR029063">
    <property type="entry name" value="SAM-dependent_MTases_sf"/>
</dbReference>
<organism evidence="3">
    <name type="scientific">viral metagenome</name>
    <dbReference type="NCBI Taxonomy" id="1070528"/>
    <lineage>
        <taxon>unclassified sequences</taxon>
        <taxon>metagenomes</taxon>
        <taxon>organismal metagenomes</taxon>
    </lineage>
</organism>
<dbReference type="GO" id="GO:0003677">
    <property type="term" value="F:DNA binding"/>
    <property type="evidence" value="ECO:0007669"/>
    <property type="project" value="InterPro"/>
</dbReference>
<feature type="domain" description="Helicase/UvrB N-terminal" evidence="2">
    <location>
        <begin position="218"/>
        <end position="370"/>
    </location>
</feature>
<sequence>MEMNNVNISVKELANLVMDHDNPDKLLKKFNDNIQRYLFENLINIGFRTNSIPFCKFSKNYIICQGKIDQNGIIIPVLNHKDYFEKAFINESCSEGISDIKLLDKEEGKYALGTCKYSDKKYPIRHFDLEKISKKADKNDITKGKYILFVICKDKNNISKGRQDEISEDVVEYFDLKDLEKYWDNIKYNLKKLIENNYILNENNYNIIPHFGQLLFINKTLELKKLNKSEVCWGARCRFGKSICSYLLPNLHIKIYGNVNSLIICERPSETKKSFKKYFWNDKKFNLIIINSVNDINKIEFKNNNIVIISDQLLKRNSNSELISILTKLKYDYIYKDEDHVGGCTEKSNDVESKLKSENTMVIPMTATFNKSKFLRSTEEILTWNVHDDIDISQGNFNNVKERFGEDIVCKTLDMLKYDNNILEENIINHYKNVPKLCYMTTNWHPELLNLILSSIKDTNEGFDIDRLWDCDNSFRNEQSVHNLLDHIGGNGINKNIINIYKRINNHSLNNGNKYVNLGIKPCIQLWFLPQNNIEKVSNNLETLMSNHRVFKNYKILKINCKDPQTIKLKEGAGLEENLEEILKTCDKGLILLAGSMLNLGISLPSCDIVLKLHNKQSADENEQQDSRCMTESVGKKYGYVFDLNPHRILSKTFGICDQINMVLACPEAGKYCIEHNLIEIDSDLFDTIDNTEKYNKIYKKLNDVYKEFIGLNKESYKKLMSCNISNISKDIYKSLSNDDKKELLKYKTDGKSSIKIKESLTDTNIGDGKVKKPIDGGSDGGGSDGGGSDGGGSDGGESDVDSNTIQGPSNEEIYINIINSIFQNTIPMLIFLTIRELNIDSDDILTIILNNIKTDPVKNRAFTYMSNLWWGINDPYNILFIIFNHLKINKYNIYIIKDMINNLKNILDQPAELLEFMISNLQPKQVEKRRDGQVYTPPEQISDMHDTYDICIKEGILNDNSIWSNPDATFLDLCCAMGQFSVQIYHRLMHGLKDWQPDELLRKQHILSNMIYMIEKNEADVEMCKMLFNYEINIWTGDYINDFNLEDVWPNIYEQEGFMHIHTNPPYQKENKKNPEKMNSGSPFFQEFIKKSLDDLKPNGYLLAIHPPTWKRPSSPRMSGLQIEYIIKQELLYLNTSDKTDKFIGASPKVDYYLLRKNPESDNNTYIVSEFEDKKTEGLIKINKESNFLPNNLNTESIGIIEKMLDKQDIHNSLKIIYKQVTGFKKKSGHLKDNKCEKYKYPIIHQVNKSGLIYQYSDIKHPTQNLFKIIMPFKSDPYKFVKSLYYDKGVNGISDNMMYMEVSSEEEANIIINLLKSNIFKYIYDVCGYSTGQFQQIEYKILNQFKIPMNILSINDIFKFYNLNDKEINEVNKTSNNKIKELNNMNVKELIELSEKLNIDNSCITKYRSRKGPWIDIIMKYYNNIEDKKID</sequence>
<accession>A0A6C0C6P8</accession>
<evidence type="ECO:0000256" key="1">
    <source>
        <dbReference type="SAM" id="MobiDB-lite"/>
    </source>
</evidence>
<feature type="region of interest" description="Disordered" evidence="1">
    <location>
        <begin position="768"/>
        <end position="807"/>
    </location>
</feature>
<evidence type="ECO:0000313" key="3">
    <source>
        <dbReference type="EMBL" id="QHS99781.1"/>
    </source>
</evidence>
<dbReference type="EMBL" id="MN739347">
    <property type="protein sequence ID" value="QHS99781.1"/>
    <property type="molecule type" value="Genomic_DNA"/>
</dbReference>
<dbReference type="GO" id="GO:0005524">
    <property type="term" value="F:ATP binding"/>
    <property type="evidence" value="ECO:0007669"/>
    <property type="project" value="InterPro"/>
</dbReference>
<feature type="compositionally biased region" description="Gly residues" evidence="1">
    <location>
        <begin position="778"/>
        <end position="796"/>
    </location>
</feature>
<protein>
    <recommendedName>
        <fullName evidence="2">Helicase/UvrB N-terminal domain-containing protein</fullName>
    </recommendedName>
</protein>
<evidence type="ECO:0000259" key="2">
    <source>
        <dbReference type="Pfam" id="PF04851"/>
    </source>
</evidence>
<dbReference type="InterPro" id="IPR006935">
    <property type="entry name" value="Helicase/UvrB_N"/>
</dbReference>
<dbReference type="Pfam" id="PF04851">
    <property type="entry name" value="ResIII"/>
    <property type="match status" value="1"/>
</dbReference>
<dbReference type="GO" id="GO:0016787">
    <property type="term" value="F:hydrolase activity"/>
    <property type="evidence" value="ECO:0007669"/>
    <property type="project" value="InterPro"/>
</dbReference>
<dbReference type="SUPFAM" id="SSF53335">
    <property type="entry name" value="S-adenosyl-L-methionine-dependent methyltransferases"/>
    <property type="match status" value="1"/>
</dbReference>